<dbReference type="KEGG" id="aey:CDG81_12740"/>
<dbReference type="InterPro" id="IPR050237">
    <property type="entry name" value="ATP-dep_AMP-bd_enzyme"/>
</dbReference>
<dbReference type="InterPro" id="IPR020845">
    <property type="entry name" value="AMP-binding_CS"/>
</dbReference>
<dbReference type="Gene3D" id="3.40.50.12780">
    <property type="entry name" value="N-terminal domain of ligase-like"/>
    <property type="match status" value="1"/>
</dbReference>
<dbReference type="Gene3D" id="3.30.300.30">
    <property type="match status" value="1"/>
</dbReference>
<dbReference type="EMBL" id="CP022752">
    <property type="protein sequence ID" value="ASU79011.1"/>
    <property type="molecule type" value="Genomic_DNA"/>
</dbReference>
<dbReference type="PANTHER" id="PTHR43767:SF1">
    <property type="entry name" value="NONRIBOSOMAL PEPTIDE SYNTHASE PES1 (EUROFUNG)-RELATED"/>
    <property type="match status" value="1"/>
</dbReference>
<dbReference type="PROSITE" id="PS00455">
    <property type="entry name" value="AMP_BINDING"/>
    <property type="match status" value="1"/>
</dbReference>
<dbReference type="AlphaFoldDB" id="A0A223RT33"/>
<gene>
    <name evidence="2" type="ORF">CDG81_12740</name>
</gene>
<reference evidence="2 3" key="1">
    <citation type="submission" date="2017-08" db="EMBL/GenBank/DDBJ databases">
        <title>The complete genome sequence of moderately halophilic actinomycete Actinopolyspora erythraea YIM 90600, the producer of novel erythromycin, novel actinopolysporins A-C and tubercidin.</title>
        <authorList>
            <person name="Yin M."/>
            <person name="Tang S."/>
        </authorList>
    </citation>
    <scope>NUCLEOTIDE SEQUENCE [LARGE SCALE GENOMIC DNA]</scope>
    <source>
        <strain evidence="2 3">YIM 90600</strain>
    </source>
</reference>
<evidence type="ECO:0000313" key="2">
    <source>
        <dbReference type="EMBL" id="ASU79011.1"/>
    </source>
</evidence>
<dbReference type="OrthoDB" id="4495845at2"/>
<feature type="domain" description="AMP-dependent synthetase/ligase" evidence="1">
    <location>
        <begin position="43"/>
        <end position="383"/>
    </location>
</feature>
<dbReference type="RefSeq" id="WP_052428162.1">
    <property type="nucleotide sequence ID" value="NZ_CP022752.1"/>
</dbReference>
<organism evidence="2 3">
    <name type="scientific">Actinopolyspora erythraea</name>
    <dbReference type="NCBI Taxonomy" id="414996"/>
    <lineage>
        <taxon>Bacteria</taxon>
        <taxon>Bacillati</taxon>
        <taxon>Actinomycetota</taxon>
        <taxon>Actinomycetes</taxon>
        <taxon>Actinopolysporales</taxon>
        <taxon>Actinopolysporaceae</taxon>
        <taxon>Actinopolyspora</taxon>
    </lineage>
</organism>
<keyword evidence="2" id="KW-0436">Ligase</keyword>
<accession>A0A223RT33</accession>
<dbReference type="Pfam" id="PF00501">
    <property type="entry name" value="AMP-binding"/>
    <property type="match status" value="1"/>
</dbReference>
<evidence type="ECO:0000259" key="1">
    <source>
        <dbReference type="Pfam" id="PF00501"/>
    </source>
</evidence>
<dbReference type="InterPro" id="IPR042099">
    <property type="entry name" value="ANL_N_sf"/>
</dbReference>
<dbReference type="InterPro" id="IPR000873">
    <property type="entry name" value="AMP-dep_synth/lig_dom"/>
</dbReference>
<proteinExistence type="predicted"/>
<evidence type="ECO:0000313" key="3">
    <source>
        <dbReference type="Proteomes" id="UP000215043"/>
    </source>
</evidence>
<dbReference type="SUPFAM" id="SSF56801">
    <property type="entry name" value="Acetyl-CoA synthetase-like"/>
    <property type="match status" value="1"/>
</dbReference>
<sequence>MKSLIKGLVSPSSSPLYLHQNFRGSARAAPATPIHFDKPLNAFPGLGTHTTYADAAEAVAELGTRFMRAGIARGEHVVVFKSTSFDSYLTAVALSYAGAVPVMISPHLKADTLNVMAGRLADPWLVYDHATAEEVTRIEAVRTGRKLDLVELQQQPVGEVDRPAEPRGVDDIAYMTHTSGTTGIPKLIAHSPKSMGWRVTWQRRILSLVDNNGIAAFHISPVHSRFNIGIASLMSFGFPMLVIADPAPDNVAALMRKYRPLTLETHPNHFMRWAELVDRDPDVFSSVRFLHSTFDAINKATMQAFLRASRHRFPVFLQVYGQSECGPMVMRAHTRQTLRFTNMRSVGIGMPGLTRVRVVDETGRPVRRGKQGEIEMFSRGRAITYYDEDERFQRNVRGRWWNSGDLGKISWTGSLWLQDRQVDVNEGIQSNLELEDVILDALPFLNEVVFVRGADGGPQPVVSVVEGKEFDWDSWWKCVADMPRFNRPVVLSYDDFPRTATAKVQRRQLEQMLHEDGAR</sequence>
<protein>
    <submittedName>
        <fullName evidence="2">Acetate--CoA ligase</fullName>
    </submittedName>
</protein>
<dbReference type="Proteomes" id="UP000215043">
    <property type="component" value="Chromosome"/>
</dbReference>
<dbReference type="InterPro" id="IPR045851">
    <property type="entry name" value="AMP-bd_C_sf"/>
</dbReference>
<dbReference type="PANTHER" id="PTHR43767">
    <property type="entry name" value="LONG-CHAIN-FATTY-ACID--COA LIGASE"/>
    <property type="match status" value="1"/>
</dbReference>
<dbReference type="GO" id="GO:0016878">
    <property type="term" value="F:acid-thiol ligase activity"/>
    <property type="evidence" value="ECO:0007669"/>
    <property type="project" value="UniProtKB-ARBA"/>
</dbReference>
<name>A0A223RT33_9ACTN</name>